<dbReference type="KEGG" id="cac:CA_C1920"/>
<gene>
    <name evidence="1" type="ordered locus">CA_C1920</name>
</gene>
<dbReference type="AlphaFoldDB" id="Q97HT7"/>
<keyword evidence="2" id="KW-1185">Reference proteome</keyword>
<dbReference type="GeneID" id="44998409"/>
<dbReference type="OrthoDB" id="9918932at2"/>
<reference evidence="1 2" key="1">
    <citation type="journal article" date="2001" name="J. Bacteriol.">
        <title>Genome sequence and comparative analysis of the solvent-producing bacterium Clostridium acetobutylicum.</title>
        <authorList>
            <person name="Nolling J."/>
            <person name="Breton G."/>
            <person name="Omelchenko M.V."/>
            <person name="Makarova K.S."/>
            <person name="Zeng Q."/>
            <person name="Gibson R."/>
            <person name="Lee H.M."/>
            <person name="Dubois J."/>
            <person name="Qiu D."/>
            <person name="Hitti J."/>
            <person name="Wolf Y.I."/>
            <person name="Tatusov R.L."/>
            <person name="Sabathe F."/>
            <person name="Doucette-Stamm L."/>
            <person name="Soucaille P."/>
            <person name="Daly M.J."/>
            <person name="Bennett G.N."/>
            <person name="Koonin E.V."/>
            <person name="Smith D.R."/>
        </authorList>
    </citation>
    <scope>NUCLEOTIDE SEQUENCE [LARGE SCALE GENOMIC DNA]</scope>
    <source>
        <strain evidence="2">ATCC 824 / DSM 792 / JCM 1419 / LMG 5710 / VKM B-1787</strain>
    </source>
</reference>
<sequence length="60" mass="6851">MAKHEKCEICGRDTVVKCSKCGKSVCLGHIYQYVDESNIAITKHSPLLCAECYIKKYVRR</sequence>
<accession>Q97HT7</accession>
<dbReference type="Proteomes" id="UP000000814">
    <property type="component" value="Chromosome"/>
</dbReference>
<dbReference type="HOGENOM" id="CLU_2932963_0_0_9"/>
<protein>
    <submittedName>
        <fullName evidence="1">Zn-finger containing protein</fullName>
    </submittedName>
</protein>
<evidence type="ECO:0000313" key="1">
    <source>
        <dbReference type="EMBL" id="AAK79883.1"/>
    </source>
</evidence>
<proteinExistence type="predicted"/>
<name>Q97HT7_CLOAB</name>
<organism evidence="1 2">
    <name type="scientific">Clostridium acetobutylicum (strain ATCC 824 / DSM 792 / JCM 1419 / IAM 19013 / LMG 5710 / NBRC 13948 / NRRL B-527 / VKM B-1787 / 2291 / W)</name>
    <dbReference type="NCBI Taxonomy" id="272562"/>
    <lineage>
        <taxon>Bacteria</taxon>
        <taxon>Bacillati</taxon>
        <taxon>Bacillota</taxon>
        <taxon>Clostridia</taxon>
        <taxon>Eubacteriales</taxon>
        <taxon>Clostridiaceae</taxon>
        <taxon>Clostridium</taxon>
    </lineage>
</organism>
<dbReference type="PATRIC" id="fig|272562.8.peg.2122"/>
<dbReference type="STRING" id="272562.CA_C1920"/>
<dbReference type="EMBL" id="AE001437">
    <property type="protein sequence ID" value="AAK79883.1"/>
    <property type="molecule type" value="Genomic_DNA"/>
</dbReference>
<dbReference type="RefSeq" id="WP_010965224.1">
    <property type="nucleotide sequence ID" value="NC_003030.1"/>
</dbReference>
<dbReference type="PIR" id="H97136">
    <property type="entry name" value="H97136"/>
</dbReference>
<evidence type="ECO:0000313" key="2">
    <source>
        <dbReference type="Proteomes" id="UP000000814"/>
    </source>
</evidence>